<dbReference type="AlphaFoldDB" id="A0AAD2G310"/>
<dbReference type="InterPro" id="IPR050188">
    <property type="entry name" value="RluA_PseudoU_synthase"/>
</dbReference>
<reference evidence="4" key="1">
    <citation type="submission" date="2023-08" db="EMBL/GenBank/DDBJ databases">
        <authorList>
            <person name="Audoor S."/>
            <person name="Bilcke G."/>
        </authorList>
    </citation>
    <scope>NUCLEOTIDE SEQUENCE</scope>
</reference>
<feature type="domain" description="Pseudouridine synthase RsuA/RluA-like" evidence="3">
    <location>
        <begin position="429"/>
        <end position="602"/>
    </location>
</feature>
<name>A0AAD2G310_9STRA</name>
<dbReference type="CDD" id="cd02869">
    <property type="entry name" value="PseudoU_synth_RluA_like"/>
    <property type="match status" value="1"/>
</dbReference>
<accession>A0AAD2G310</accession>
<feature type="signal peptide" evidence="2">
    <location>
        <begin position="1"/>
        <end position="32"/>
    </location>
</feature>
<keyword evidence="5" id="KW-1185">Reference proteome</keyword>
<dbReference type="Proteomes" id="UP001295423">
    <property type="component" value="Unassembled WGS sequence"/>
</dbReference>
<dbReference type="Pfam" id="PF00849">
    <property type="entry name" value="PseudoU_synth_2"/>
    <property type="match status" value="1"/>
</dbReference>
<dbReference type="InterPro" id="IPR006224">
    <property type="entry name" value="PsdUridine_synth_RluA-like_CS"/>
</dbReference>
<dbReference type="SUPFAM" id="SSF55120">
    <property type="entry name" value="Pseudouridine synthase"/>
    <property type="match status" value="1"/>
</dbReference>
<proteinExistence type="inferred from homology"/>
<dbReference type="PROSITE" id="PS01129">
    <property type="entry name" value="PSI_RLU"/>
    <property type="match status" value="1"/>
</dbReference>
<dbReference type="PANTHER" id="PTHR21600">
    <property type="entry name" value="MITOCHONDRIAL RNA PSEUDOURIDINE SYNTHASE"/>
    <property type="match status" value="1"/>
</dbReference>
<protein>
    <recommendedName>
        <fullName evidence="3">Pseudouridine synthase RsuA/RluA-like domain-containing protein</fullName>
    </recommendedName>
</protein>
<evidence type="ECO:0000256" key="2">
    <source>
        <dbReference type="SAM" id="SignalP"/>
    </source>
</evidence>
<dbReference type="InterPro" id="IPR006145">
    <property type="entry name" value="PsdUridine_synth_RsuA/RluA"/>
</dbReference>
<gene>
    <name evidence="4" type="ORF">CYCCA115_LOCUS18979</name>
</gene>
<organism evidence="4 5">
    <name type="scientific">Cylindrotheca closterium</name>
    <dbReference type="NCBI Taxonomy" id="2856"/>
    <lineage>
        <taxon>Eukaryota</taxon>
        <taxon>Sar</taxon>
        <taxon>Stramenopiles</taxon>
        <taxon>Ochrophyta</taxon>
        <taxon>Bacillariophyta</taxon>
        <taxon>Bacillariophyceae</taxon>
        <taxon>Bacillariophycidae</taxon>
        <taxon>Bacillariales</taxon>
        <taxon>Bacillariaceae</taxon>
        <taxon>Cylindrotheca</taxon>
    </lineage>
</organism>
<dbReference type="GO" id="GO:0000455">
    <property type="term" value="P:enzyme-directed rRNA pseudouridine synthesis"/>
    <property type="evidence" value="ECO:0007669"/>
    <property type="project" value="TreeGrafter"/>
</dbReference>
<comment type="similarity">
    <text evidence="1">Belongs to the pseudouridine synthase RluA family.</text>
</comment>
<sequence length="705" mass="79489">MCNTRQNQLSGRATFLSITVALLCLMASTVKAYSQNGFRRSANSLMARSSIRRQPQNVPFRAGAHLFRIRNLKGPAYSRQQSTFLQDNRWFSSTAVHLSDVEEIPYTGTDEWYDDFYEEDDFETFLEGFHVDSLIKTPDSEFDTELIIELVGDDCNRLSLTAKNISVPVALMLLDSKEFPSRSRARKACRNAAIMIHRGPLKIDETTGEEVFDPSKCQRAFVGDRVYPGDVLAKHTSYMGKETYPPVIDHKKPAVDMSVAFGEDDGCAPDMFLQQDEIENPLEEMTPGSNPGFYIVSQMKTPDTEFDVERIKELIGDGDYNRLNLTAHNISVPVALMLLDSVEYPSRSRARKACRKANIMIHRGPLKIDETTGEEVFDPSKCERALVGDRVYPGDVIAKQTRMGTGKYPVLNHKKPPFDLPVVYEDDYFAIVDKPAGIVVYAHKQGGHGVMTVRAGLPFVLKPPKEGIFSTLRRPQPVHRLDKPTSGLLLIAKTKPAMVHLSLQFRDRKVRKTYTALVNGIPDEPEATAISSAEAFSMNVDVDPEDGYQWQLIDEPLDEKSAVTVWRSIRYVKSLKANQNYCTLVELKPKTGRYHQLRRHMALVAERPLVGDKTYDGGGDAMYLRERGLFLCSNSVVLEHPYYNSEIGRTEFANLSDAAKLEMKGVEQAPDGTVVVRASIPLPQKFASFMKREQYRYEQLQDQDP</sequence>
<dbReference type="PANTHER" id="PTHR21600:SF87">
    <property type="entry name" value="RNA PSEUDOURIDYLATE SYNTHASE DOMAIN-CONTAINING PROTEIN 1"/>
    <property type="match status" value="1"/>
</dbReference>
<dbReference type="Gene3D" id="3.30.2350.10">
    <property type="entry name" value="Pseudouridine synthase"/>
    <property type="match status" value="1"/>
</dbReference>
<dbReference type="GO" id="GO:0009982">
    <property type="term" value="F:pseudouridine synthase activity"/>
    <property type="evidence" value="ECO:0007669"/>
    <property type="project" value="InterPro"/>
</dbReference>
<evidence type="ECO:0000256" key="1">
    <source>
        <dbReference type="ARBA" id="ARBA00010876"/>
    </source>
</evidence>
<dbReference type="GO" id="GO:0003723">
    <property type="term" value="F:RNA binding"/>
    <property type="evidence" value="ECO:0007669"/>
    <property type="project" value="InterPro"/>
</dbReference>
<evidence type="ECO:0000259" key="3">
    <source>
        <dbReference type="Pfam" id="PF00849"/>
    </source>
</evidence>
<dbReference type="InterPro" id="IPR020103">
    <property type="entry name" value="PsdUridine_synth_cat_dom_sf"/>
</dbReference>
<comment type="caution">
    <text evidence="4">The sequence shown here is derived from an EMBL/GenBank/DDBJ whole genome shotgun (WGS) entry which is preliminary data.</text>
</comment>
<evidence type="ECO:0000313" key="4">
    <source>
        <dbReference type="EMBL" id="CAJ1960979.1"/>
    </source>
</evidence>
<keyword evidence="2" id="KW-0732">Signal</keyword>
<dbReference type="EMBL" id="CAKOGP040002080">
    <property type="protein sequence ID" value="CAJ1960979.1"/>
    <property type="molecule type" value="Genomic_DNA"/>
</dbReference>
<feature type="chain" id="PRO_5042069171" description="Pseudouridine synthase RsuA/RluA-like domain-containing protein" evidence="2">
    <location>
        <begin position="33"/>
        <end position="705"/>
    </location>
</feature>
<evidence type="ECO:0000313" key="5">
    <source>
        <dbReference type="Proteomes" id="UP001295423"/>
    </source>
</evidence>